<dbReference type="GO" id="GO:0043190">
    <property type="term" value="C:ATP-binding cassette (ABC) transporter complex"/>
    <property type="evidence" value="ECO:0007669"/>
    <property type="project" value="InterPro"/>
</dbReference>
<organism evidence="7 8">
    <name type="scientific">Alicyclobacillus acidocaldarius (strain Tc-4-1)</name>
    <name type="common">Bacillus acidocaldarius</name>
    <dbReference type="NCBI Taxonomy" id="1048834"/>
    <lineage>
        <taxon>Bacteria</taxon>
        <taxon>Bacillati</taxon>
        <taxon>Bacillota</taxon>
        <taxon>Bacilli</taxon>
        <taxon>Bacillales</taxon>
        <taxon>Alicyclobacillaceae</taxon>
        <taxon>Alicyclobacillus</taxon>
    </lineage>
</organism>
<dbReference type="eggNOG" id="COG0747">
    <property type="taxonomic scope" value="Bacteria"/>
</dbReference>
<reference evidence="8" key="2">
    <citation type="submission" date="2011-06" db="EMBL/GenBank/DDBJ databases">
        <title>The complete genome sequence of Alicyclobacillus acidocaldarius sp. Tc-4-1.</title>
        <authorList>
            <person name="Chen Y."/>
            <person name="He Y."/>
            <person name="Dong Z."/>
            <person name="Hu S."/>
        </authorList>
    </citation>
    <scope>NUCLEOTIDE SEQUENCE [LARGE SCALE GENOMIC DNA]</scope>
    <source>
        <strain evidence="8">Tc-4-1</strain>
    </source>
</reference>
<keyword evidence="5" id="KW-0812">Transmembrane</keyword>
<dbReference type="InterPro" id="IPR030678">
    <property type="entry name" value="Peptide/Ni-bd"/>
</dbReference>
<evidence type="ECO:0000256" key="5">
    <source>
        <dbReference type="SAM" id="Phobius"/>
    </source>
</evidence>
<keyword evidence="5" id="KW-0472">Membrane</keyword>
<evidence type="ECO:0000313" key="7">
    <source>
        <dbReference type="EMBL" id="AEJ44677.1"/>
    </source>
</evidence>
<evidence type="ECO:0000259" key="6">
    <source>
        <dbReference type="Pfam" id="PF00496"/>
    </source>
</evidence>
<dbReference type="PIRSF" id="PIRSF002741">
    <property type="entry name" value="MppA"/>
    <property type="match status" value="1"/>
</dbReference>
<evidence type="ECO:0000256" key="4">
    <source>
        <dbReference type="ARBA" id="ARBA00022729"/>
    </source>
</evidence>
<evidence type="ECO:0000256" key="2">
    <source>
        <dbReference type="ARBA" id="ARBA00005695"/>
    </source>
</evidence>
<dbReference type="CDD" id="cd08513">
    <property type="entry name" value="PBP2_thermophilic_Hb8_like"/>
    <property type="match status" value="1"/>
</dbReference>
<dbReference type="InterPro" id="IPR000914">
    <property type="entry name" value="SBP_5_dom"/>
</dbReference>
<protein>
    <submittedName>
        <fullName evidence="7">Extracellular solute-binding protein family 5</fullName>
    </submittedName>
</protein>
<dbReference type="Gene3D" id="3.10.105.10">
    <property type="entry name" value="Dipeptide-binding Protein, Domain 3"/>
    <property type="match status" value="1"/>
</dbReference>
<evidence type="ECO:0000313" key="8">
    <source>
        <dbReference type="Proteomes" id="UP000000292"/>
    </source>
</evidence>
<dbReference type="InterPro" id="IPR039424">
    <property type="entry name" value="SBP_5"/>
</dbReference>
<dbReference type="EMBL" id="CP002902">
    <property type="protein sequence ID" value="AEJ44677.1"/>
    <property type="molecule type" value="Genomic_DNA"/>
</dbReference>
<name>F8IJG4_ALIAT</name>
<dbReference type="STRING" id="1048834.TC41_2784"/>
<feature type="domain" description="Solute-binding protein family 5" evidence="6">
    <location>
        <begin position="116"/>
        <end position="499"/>
    </location>
</feature>
<comment type="subcellular location">
    <subcellularLocation>
        <location evidence="1">Cell envelope</location>
    </subcellularLocation>
</comment>
<dbReference type="SUPFAM" id="SSF53850">
    <property type="entry name" value="Periplasmic binding protein-like II"/>
    <property type="match status" value="1"/>
</dbReference>
<sequence length="598" mass="65598">MRDFQNIEGVRETVKRRGKGIAAAGMAAAIVLGATGCGASSRVQSSSHAVGGNAGAASASANGGVIEYAVQPATDLNWFLPLFTGPTDTLANAQLVYQMFVPLLQLNNNYQIDWKNSIAEKVTYNSSGTVYHIYLNPKWKWSNGQPVTSSDLLFTWNVMKAACAPNAPSPWPYVGVGTGDIPNGIKSVVANGPYEVTVTLKQPTNQQWFIYNGLMQMTPMPAKYMDVKKNMTDELKYLGANGPNMMFDKVVDGPFEPVYAKDRQEWVLKPNPMYAGHKSTVSKLIFLYEGSNESELAALRSGQVNVGYIDPSESAAIPQLKSSGFTVAPEYMFAVFWTEMNMYPASPNSKIFNQLYVRQALMQAINNDEIAQDIYKGYAVPLHGPIPPEPKTQFYDPAVAKLYPYNPSAAKKLLEAHGWQLKNGVMTKGNEKMNFTMIYATGVETTVQEAELIQQELAQIGVKVSLKGMPFDQLISLTSNPKDTNWDLALGSGWIYSGPGYYPSGDGLFNTGAPSGTGYSNPTEDALINATHEPYSSTAETMKHFYQYEFYTAEQLPMLWNVNNATVAVIAPNVHNVLPYYNGAVGIPEMQYWTVSGQ</sequence>
<evidence type="ECO:0000256" key="1">
    <source>
        <dbReference type="ARBA" id="ARBA00004196"/>
    </source>
</evidence>
<dbReference type="Proteomes" id="UP000000292">
    <property type="component" value="Chromosome"/>
</dbReference>
<dbReference type="PATRIC" id="fig|1048834.4.peg.2643"/>
<keyword evidence="5" id="KW-1133">Transmembrane helix</keyword>
<dbReference type="GO" id="GO:0030313">
    <property type="term" value="C:cell envelope"/>
    <property type="evidence" value="ECO:0007669"/>
    <property type="project" value="UniProtKB-SubCell"/>
</dbReference>
<dbReference type="GO" id="GO:0042597">
    <property type="term" value="C:periplasmic space"/>
    <property type="evidence" value="ECO:0007669"/>
    <property type="project" value="UniProtKB-ARBA"/>
</dbReference>
<comment type="similarity">
    <text evidence="2">Belongs to the bacterial solute-binding protein 5 family.</text>
</comment>
<reference evidence="7 8" key="1">
    <citation type="journal article" date="2011" name="J. Bacteriol.">
        <title>Complete Genome Sequence of Alicyclobacillus acidocaldarius Strain Tc-4-1.</title>
        <authorList>
            <person name="Chen Y."/>
            <person name="He Y."/>
            <person name="Zhang B."/>
            <person name="Yang J."/>
            <person name="Li W."/>
            <person name="Dong Z."/>
            <person name="Hu S."/>
        </authorList>
    </citation>
    <scope>NUCLEOTIDE SEQUENCE [LARGE SCALE GENOMIC DNA]</scope>
    <source>
        <strain evidence="7 8">Tc-4-1</strain>
    </source>
</reference>
<dbReference type="Pfam" id="PF00496">
    <property type="entry name" value="SBP_bac_5"/>
    <property type="match status" value="1"/>
</dbReference>
<proteinExistence type="inferred from homology"/>
<gene>
    <name evidence="7" type="ordered locus">TC41_2784</name>
</gene>
<feature type="transmembrane region" description="Helical" evidence="5">
    <location>
        <begin position="21"/>
        <end position="41"/>
    </location>
</feature>
<keyword evidence="4" id="KW-0732">Signal</keyword>
<dbReference type="PANTHER" id="PTHR30290">
    <property type="entry name" value="PERIPLASMIC BINDING COMPONENT OF ABC TRANSPORTER"/>
    <property type="match status" value="1"/>
</dbReference>
<evidence type="ECO:0000256" key="3">
    <source>
        <dbReference type="ARBA" id="ARBA00022448"/>
    </source>
</evidence>
<dbReference type="Gene3D" id="3.40.190.10">
    <property type="entry name" value="Periplasmic binding protein-like II"/>
    <property type="match status" value="1"/>
</dbReference>
<keyword evidence="3" id="KW-0813">Transport</keyword>
<dbReference type="GO" id="GO:1904680">
    <property type="term" value="F:peptide transmembrane transporter activity"/>
    <property type="evidence" value="ECO:0007669"/>
    <property type="project" value="TreeGrafter"/>
</dbReference>
<dbReference type="PANTHER" id="PTHR30290:SF10">
    <property type="entry name" value="PERIPLASMIC OLIGOPEPTIDE-BINDING PROTEIN-RELATED"/>
    <property type="match status" value="1"/>
</dbReference>
<accession>F8IJG4</accession>
<dbReference type="AlphaFoldDB" id="F8IJG4"/>
<dbReference type="HOGENOM" id="CLU_017028_8_1_9"/>
<dbReference type="KEGG" id="aad:TC41_2784"/>
<dbReference type="GO" id="GO:0015833">
    <property type="term" value="P:peptide transport"/>
    <property type="evidence" value="ECO:0007669"/>
    <property type="project" value="TreeGrafter"/>
</dbReference>